<dbReference type="SUPFAM" id="SSF81383">
    <property type="entry name" value="F-box domain"/>
    <property type="match status" value="1"/>
</dbReference>
<dbReference type="InterPro" id="IPR006527">
    <property type="entry name" value="F-box-assoc_dom_typ1"/>
</dbReference>
<protein>
    <recommendedName>
        <fullName evidence="2">F-box domain-containing protein</fullName>
    </recommendedName>
</protein>
<dbReference type="NCBIfam" id="TIGR01640">
    <property type="entry name" value="F_box_assoc_1"/>
    <property type="match status" value="1"/>
</dbReference>
<dbReference type="PANTHER" id="PTHR31672:SF13">
    <property type="entry name" value="F-BOX PROTEIN CPR30-LIKE"/>
    <property type="match status" value="1"/>
</dbReference>
<dbReference type="PROSITE" id="PS50181">
    <property type="entry name" value="FBOX"/>
    <property type="match status" value="1"/>
</dbReference>
<dbReference type="Pfam" id="PF07734">
    <property type="entry name" value="FBA_1"/>
    <property type="match status" value="1"/>
</dbReference>
<dbReference type="OrthoDB" id="591557at2759"/>
<name>A0A067L7K8_JATCU</name>
<dbReference type="PANTHER" id="PTHR31672">
    <property type="entry name" value="BNACNNG10540D PROTEIN"/>
    <property type="match status" value="1"/>
</dbReference>
<feature type="region of interest" description="Disordered" evidence="1">
    <location>
        <begin position="1"/>
        <end position="30"/>
    </location>
</feature>
<dbReference type="AlphaFoldDB" id="A0A067L7K8"/>
<dbReference type="Pfam" id="PF00646">
    <property type="entry name" value="F-box"/>
    <property type="match status" value="1"/>
</dbReference>
<evidence type="ECO:0000256" key="1">
    <source>
        <dbReference type="SAM" id="MobiDB-lite"/>
    </source>
</evidence>
<organism evidence="3 4">
    <name type="scientific">Jatropha curcas</name>
    <name type="common">Barbados nut</name>
    <dbReference type="NCBI Taxonomy" id="180498"/>
    <lineage>
        <taxon>Eukaryota</taxon>
        <taxon>Viridiplantae</taxon>
        <taxon>Streptophyta</taxon>
        <taxon>Embryophyta</taxon>
        <taxon>Tracheophyta</taxon>
        <taxon>Spermatophyta</taxon>
        <taxon>Magnoliopsida</taxon>
        <taxon>eudicotyledons</taxon>
        <taxon>Gunneridae</taxon>
        <taxon>Pentapetalae</taxon>
        <taxon>rosids</taxon>
        <taxon>fabids</taxon>
        <taxon>Malpighiales</taxon>
        <taxon>Euphorbiaceae</taxon>
        <taxon>Crotonoideae</taxon>
        <taxon>Jatropheae</taxon>
        <taxon>Jatropha</taxon>
    </lineage>
</organism>
<dbReference type="InterPro" id="IPR050796">
    <property type="entry name" value="SCF_F-box_component"/>
</dbReference>
<evidence type="ECO:0000313" key="4">
    <source>
        <dbReference type="Proteomes" id="UP000027138"/>
    </source>
</evidence>
<dbReference type="EMBL" id="KK914334">
    <property type="protein sequence ID" value="KDP40079.1"/>
    <property type="molecule type" value="Genomic_DNA"/>
</dbReference>
<dbReference type="SMART" id="SM00256">
    <property type="entry name" value="FBOX"/>
    <property type="match status" value="1"/>
</dbReference>
<gene>
    <name evidence="3" type="ORF">JCGZ_02077</name>
</gene>
<accession>A0A067L7K8</accession>
<sequence length="441" mass="50011">MNEEKELANVSSHSVDPAPTSPSSSLHRLPPKRLHDDHHCSLFYESGTLLQNPKKAKKSPQCDPLYPLPILPHEILVEILSWLPVRTLIQFRCVSKSFKSLISDHEFIKTHLRKIKSFSGNKPNLYQRIVFTYGDLSLNLLKSCSLYSIFNNSQTDAAELDHYSLEDRHRHHVYDWLVGSLDGVLCVAVKQNFVALWNPSTGVFNRMPDLGFGKKSGSYTVFGFGYDREIDDYKVVAVFCFQSSGVNGAIGYNTRVKVCSRLTESWKSIEGFRYGVPYDVSGKYVNGSLSWPVMCERDSVLTWIIVSFDLAKETYKEIVQPNYGEPGYARSLGVLDGCLCVMCNYSAVRADIWVMKEYGVRESWTKLVSIPYLIEPEIGHLQYSVPYFISDNGEILLELNSRLAIYNPKDGTFRYPVTNGSGNWVDAELYIESLVSPKIEN</sequence>
<evidence type="ECO:0000313" key="3">
    <source>
        <dbReference type="EMBL" id="KDP40079.1"/>
    </source>
</evidence>
<feature type="domain" description="F-box" evidence="2">
    <location>
        <begin position="65"/>
        <end position="111"/>
    </location>
</feature>
<dbReference type="InterPro" id="IPR036047">
    <property type="entry name" value="F-box-like_dom_sf"/>
</dbReference>
<dbReference type="InterPro" id="IPR001810">
    <property type="entry name" value="F-box_dom"/>
</dbReference>
<evidence type="ECO:0000259" key="2">
    <source>
        <dbReference type="PROSITE" id="PS50181"/>
    </source>
</evidence>
<dbReference type="Proteomes" id="UP000027138">
    <property type="component" value="Unassembled WGS sequence"/>
</dbReference>
<reference evidence="3 4" key="1">
    <citation type="journal article" date="2014" name="PLoS ONE">
        <title>Global Analysis of Gene Expression Profiles in Physic Nut (Jatropha curcas L.) Seedlings Exposed to Salt Stress.</title>
        <authorList>
            <person name="Zhang L."/>
            <person name="Zhang C."/>
            <person name="Wu P."/>
            <person name="Chen Y."/>
            <person name="Li M."/>
            <person name="Jiang H."/>
            <person name="Wu G."/>
        </authorList>
    </citation>
    <scope>NUCLEOTIDE SEQUENCE [LARGE SCALE GENOMIC DNA]</scope>
    <source>
        <strain evidence="4">cv. GZQX0401</strain>
        <tissue evidence="3">Young leaves</tissue>
    </source>
</reference>
<dbReference type="InterPro" id="IPR017451">
    <property type="entry name" value="F-box-assoc_interact_dom"/>
</dbReference>
<dbReference type="CDD" id="cd22157">
    <property type="entry name" value="F-box_AtFBW1-like"/>
    <property type="match status" value="1"/>
</dbReference>
<keyword evidence="4" id="KW-1185">Reference proteome</keyword>
<dbReference type="KEGG" id="jcu:105631889"/>
<dbReference type="Gene3D" id="1.20.1280.50">
    <property type="match status" value="1"/>
</dbReference>
<dbReference type="STRING" id="180498.A0A067L7K8"/>
<proteinExistence type="predicted"/>